<name>A0AAJ1NNZ9_9BACI</name>
<reference evidence="1" key="1">
    <citation type="submission" date="2023-03" db="EMBL/GenBank/DDBJ databases">
        <title>Genetic diversity of Bacillus cereus sensu lato isolates from Slovenia.</title>
        <authorList>
            <person name="Abdelli M."/>
        </authorList>
    </citation>
    <scope>NUCLEOTIDE SEQUENCE</scope>
    <source>
        <strain evidence="1">SIBC39</strain>
    </source>
</reference>
<evidence type="ECO:0000313" key="2">
    <source>
        <dbReference type="Proteomes" id="UP001216801"/>
    </source>
</evidence>
<protein>
    <submittedName>
        <fullName evidence="1">Uncharacterized protein</fullName>
    </submittedName>
</protein>
<accession>A0AAJ1NNZ9</accession>
<dbReference type="AlphaFoldDB" id="A0AAJ1NNZ9"/>
<proteinExistence type="predicted"/>
<evidence type="ECO:0000313" key="1">
    <source>
        <dbReference type="EMBL" id="MDG0956403.1"/>
    </source>
</evidence>
<dbReference type="Proteomes" id="UP001216801">
    <property type="component" value="Unassembled WGS sequence"/>
</dbReference>
<sequence length="493" mass="57772">MYTTKNYNDDLYRICTKYYVKFSLLQDFGYNRINQNYFVQQLKLTKEDSELNEILTELKKLFEKVRRNGGKLDRDPIAEAKRLRKIGKQQEAFNVILPYLQANNDDEDAVITFGWIMYDFLKASEGNIDNYINNLAVFNDNAVISFESNLFGGFTANEFKKTLVNSILWSIRRVVMQGELFANRVLPQLLRFCGNGARFIEKRGRYVNGETSASRLLIKDVRSKLNDTNYLMFMDTIGFDWFDSVDFQKTNFTNDKGENVEVRPLAEVMLNFHAKKLLALDIFIATEQRLNSFIDVLNSQMRNNPTFEWLPYYKAKLLMKVKRDEEALETVTSFARTKSKEFWVWDLISELLSDDEKFNCLCAGLLCKSRPDMIVGLQEKIIPILLEKEMFSNAKFELDEIISTRMKKWGKIPRKLAEWKNESWYIEANSAESRDVLKGYADKAEEILYRTLPFTDIFVTYINKEKGVINFAYLGNSYRSNIKEGYFYMDSIK</sequence>
<gene>
    <name evidence="1" type="ORF">P6U19_28150</name>
</gene>
<comment type="caution">
    <text evidence="1">The sequence shown here is derived from an EMBL/GenBank/DDBJ whole genome shotgun (WGS) entry which is preliminary data.</text>
</comment>
<dbReference type="RefSeq" id="WP_277617345.1">
    <property type="nucleotide sequence ID" value="NZ_JARPRP010000050.1"/>
</dbReference>
<dbReference type="Pfam" id="PF22860">
    <property type="entry name" value="DUF7017"/>
    <property type="match status" value="1"/>
</dbReference>
<organism evidence="1 2">
    <name type="scientific">Bacillus paranthracis</name>
    <dbReference type="NCBI Taxonomy" id="2026186"/>
    <lineage>
        <taxon>Bacteria</taxon>
        <taxon>Bacillati</taxon>
        <taxon>Bacillota</taxon>
        <taxon>Bacilli</taxon>
        <taxon>Bacillales</taxon>
        <taxon>Bacillaceae</taxon>
        <taxon>Bacillus</taxon>
        <taxon>Bacillus cereus group</taxon>
    </lineage>
</organism>
<dbReference type="InterPro" id="IPR054283">
    <property type="entry name" value="DUF7017"/>
</dbReference>
<dbReference type="EMBL" id="JARPRR010000043">
    <property type="protein sequence ID" value="MDG0956403.1"/>
    <property type="molecule type" value="Genomic_DNA"/>
</dbReference>